<evidence type="ECO:0000259" key="1">
    <source>
        <dbReference type="Pfam" id="PF14258"/>
    </source>
</evidence>
<proteinExistence type="predicted"/>
<dbReference type="Pfam" id="PF14258">
    <property type="entry name" value="DUF4350"/>
    <property type="match status" value="1"/>
</dbReference>
<dbReference type="Proteomes" id="UP000095329">
    <property type="component" value="Unassembled WGS sequence"/>
</dbReference>
<dbReference type="OrthoDB" id="5241668at2"/>
<dbReference type="InterPro" id="IPR025646">
    <property type="entry name" value="DUF4350"/>
</dbReference>
<gene>
    <name evidence="2" type="ORF">J116_017580</name>
</gene>
<dbReference type="InterPro" id="IPR006146">
    <property type="entry name" value="5'-Nucleotdase_CS"/>
</dbReference>
<sequence>MTSPGTSLSRRPAQVWSRVRGVLFALALLLVAAVGLALLHTEDRHGRLDLRSTGPNGSRAVAELLKERGVSVRVATTLDEVTDAAGPDTTVLVTAPNLLSDNQQTALRATIDTSGGRTLLVAADAVSLDALAPDVTTDLPDTVKTLQPGCSLPEARRAGAVSLGGERYVTTGSSSAESCYFRDGLPTLVRLENSAGGDTVLLGAADLLFNEHLADEGNASLALQLLGSRDHLVWYLPSLSDPSAADDQDSDRRDRAEEEEDFLGLIPSGWLWGTLQLAVAAVLAAIWRARRLGPLVTERLPVAIRASETTEGRARLYFRANARDRAATVLRSATRTRLAPLVGVPTREAHSPDALLPAVSARLTGDPGGLRDLLFGPAPSSDAALVLLADQLDALEREVRTS</sequence>
<dbReference type="GO" id="GO:0016788">
    <property type="term" value="F:hydrolase activity, acting on ester bonds"/>
    <property type="evidence" value="ECO:0007669"/>
    <property type="project" value="InterPro"/>
</dbReference>
<evidence type="ECO:0000313" key="3">
    <source>
        <dbReference type="Proteomes" id="UP000095329"/>
    </source>
</evidence>
<dbReference type="GO" id="GO:0000166">
    <property type="term" value="F:nucleotide binding"/>
    <property type="evidence" value="ECO:0007669"/>
    <property type="project" value="InterPro"/>
</dbReference>
<dbReference type="AlphaFoldDB" id="A0A1D3DUK4"/>
<evidence type="ECO:0000313" key="2">
    <source>
        <dbReference type="EMBL" id="OEJ96011.1"/>
    </source>
</evidence>
<dbReference type="eggNOG" id="ENOG502ZY4N">
    <property type="taxonomic scope" value="Bacteria"/>
</dbReference>
<organism evidence="2 3">
    <name type="scientific">Streptomyces thermolilacinus SPC6</name>
    <dbReference type="NCBI Taxonomy" id="1306406"/>
    <lineage>
        <taxon>Bacteria</taxon>
        <taxon>Bacillati</taxon>
        <taxon>Actinomycetota</taxon>
        <taxon>Actinomycetes</taxon>
        <taxon>Kitasatosporales</taxon>
        <taxon>Streptomycetaceae</taxon>
        <taxon>Streptomyces</taxon>
    </lineage>
</organism>
<dbReference type="EMBL" id="ASHX02000001">
    <property type="protein sequence ID" value="OEJ96011.1"/>
    <property type="molecule type" value="Genomic_DNA"/>
</dbReference>
<dbReference type="RefSeq" id="WP_023588387.1">
    <property type="nucleotide sequence ID" value="NZ_ASHX02000001.1"/>
</dbReference>
<dbReference type="STRING" id="1306406.J116_017580"/>
<reference evidence="2 3" key="1">
    <citation type="journal article" date="2013" name="Genome Announc.">
        <title>Genome Sequence of Streptomyces violaceusniger Strain SPC6, a Halotolerant Streptomycete That Exhibits Rapid Growth and Development.</title>
        <authorList>
            <person name="Chen X."/>
            <person name="Zhang B."/>
            <person name="Zhang W."/>
            <person name="Wu X."/>
            <person name="Zhang M."/>
            <person name="Chen T."/>
            <person name="Liu G."/>
            <person name="Dyson P."/>
        </authorList>
    </citation>
    <scope>NUCLEOTIDE SEQUENCE [LARGE SCALE GENOMIC DNA]</scope>
    <source>
        <strain evidence="2 3">SPC6</strain>
    </source>
</reference>
<comment type="caution">
    <text evidence="2">The sequence shown here is derived from an EMBL/GenBank/DDBJ whole genome shotgun (WGS) entry which is preliminary data.</text>
</comment>
<dbReference type="GO" id="GO:0046872">
    <property type="term" value="F:metal ion binding"/>
    <property type="evidence" value="ECO:0007669"/>
    <property type="project" value="InterPro"/>
</dbReference>
<accession>A0A1D3DUK4</accession>
<feature type="domain" description="DUF4350" evidence="1">
    <location>
        <begin position="52"/>
        <end position="226"/>
    </location>
</feature>
<name>A0A1D3DUK4_9ACTN</name>
<keyword evidence="3" id="KW-1185">Reference proteome</keyword>
<protein>
    <recommendedName>
        <fullName evidence="1">DUF4350 domain-containing protein</fullName>
    </recommendedName>
</protein>
<dbReference type="PROSITE" id="PS00785">
    <property type="entry name" value="5_NUCLEOTIDASE_1"/>
    <property type="match status" value="1"/>
</dbReference>